<gene>
    <name evidence="13" type="ORF">B4U79_02682</name>
</gene>
<comment type="function">
    <text evidence="7">Catalyzes the formation of 3-(3-amino-3-carboxypropyl)uridine (acp3U) at position 20 in the D-loop of several cytoplasmic tRNAs (acp3U(20)).</text>
</comment>
<comment type="catalytic activity">
    <reaction evidence="11">
        <text>a uridine in tRNA + S-adenosyl-L-methionine = a 3-[(3S)-3-amino-3-carboxypropyl]uridine in tRNA + S-methyl-5'-thioadenosine + H(+)</text>
        <dbReference type="Rhea" id="RHEA:62432"/>
        <dbReference type="Rhea" id="RHEA-COMP:13339"/>
        <dbReference type="Rhea" id="RHEA-COMP:16092"/>
        <dbReference type="ChEBI" id="CHEBI:15378"/>
        <dbReference type="ChEBI" id="CHEBI:17509"/>
        <dbReference type="ChEBI" id="CHEBI:59789"/>
        <dbReference type="ChEBI" id="CHEBI:65315"/>
        <dbReference type="ChEBI" id="CHEBI:82930"/>
        <dbReference type="EC" id="2.5.1.25"/>
    </reaction>
</comment>
<keyword evidence="4" id="KW-0949">S-adenosyl-L-methionine</keyword>
<name>A0A3S3Q8V6_9ACAR</name>
<accession>A0A3S3Q8V6</accession>
<keyword evidence="6" id="KW-0539">Nucleus</keyword>
<dbReference type="GO" id="GO:0016432">
    <property type="term" value="F:tRNA-uridine aminocarboxypropyltransferase activity"/>
    <property type="evidence" value="ECO:0007669"/>
    <property type="project" value="UniProtKB-EC"/>
</dbReference>
<evidence type="ECO:0000256" key="10">
    <source>
        <dbReference type="ARBA" id="ARBA00042508"/>
    </source>
</evidence>
<dbReference type="InterPro" id="IPR005636">
    <property type="entry name" value="DTW"/>
</dbReference>
<evidence type="ECO:0000313" key="13">
    <source>
        <dbReference type="EMBL" id="RWS15992.1"/>
    </source>
</evidence>
<dbReference type="Proteomes" id="UP000285301">
    <property type="component" value="Unassembled WGS sequence"/>
</dbReference>
<comment type="subcellular location">
    <subcellularLocation>
        <location evidence="1">Nucleus</location>
    </subcellularLocation>
</comment>
<evidence type="ECO:0000256" key="6">
    <source>
        <dbReference type="ARBA" id="ARBA00023242"/>
    </source>
</evidence>
<dbReference type="OrthoDB" id="3173at2759"/>
<proteinExistence type="inferred from homology"/>
<evidence type="ECO:0000256" key="2">
    <source>
        <dbReference type="ARBA" id="ARBA00012386"/>
    </source>
</evidence>
<dbReference type="InterPro" id="IPR051521">
    <property type="entry name" value="tRNA_Mod/Golgi_Maint"/>
</dbReference>
<evidence type="ECO:0000313" key="14">
    <source>
        <dbReference type="Proteomes" id="UP000285301"/>
    </source>
</evidence>
<evidence type="ECO:0000256" key="11">
    <source>
        <dbReference type="ARBA" id="ARBA00048718"/>
    </source>
</evidence>
<evidence type="ECO:0000256" key="7">
    <source>
        <dbReference type="ARBA" id="ARBA00037050"/>
    </source>
</evidence>
<evidence type="ECO:0000256" key="5">
    <source>
        <dbReference type="ARBA" id="ARBA00022694"/>
    </source>
</evidence>
<dbReference type="EMBL" id="NCKU01000323">
    <property type="protein sequence ID" value="RWS15992.1"/>
    <property type="molecule type" value="Genomic_DNA"/>
</dbReference>
<dbReference type="GO" id="GO:0005634">
    <property type="term" value="C:nucleus"/>
    <property type="evidence" value="ECO:0007669"/>
    <property type="project" value="UniProtKB-SubCell"/>
</dbReference>
<comment type="similarity">
    <text evidence="8">Belongs to the TDD superfamily. DTWD1 family.</text>
</comment>
<comment type="caution">
    <text evidence="13">The sequence shown here is derived from an EMBL/GenBank/DDBJ whole genome shotgun (WGS) entry which is preliminary data.</text>
</comment>
<sequence>MNESINNIHSVIKESGIFANCRDVDLMHKLRISDTEKLNAINQRDICAKCGKSRRYYCYTCLLPMQSITEFLPEVNLPLKVDIIKHAKEVDGKSTSPHAAIIAPHHVRIFIYPDVPDQSGQRAVLVFPSESAITLEECFANYNASSSGNERKLPFDKVVFIDSTWRQTKLILNDRRVNSLPMICLRKHLSLFWRHQREKPLTYLSTIEAIYHFFVDFHHLTEDKSYDGEYDNLLFFFKHTYFKVRDLYSQKTLKARVK</sequence>
<evidence type="ECO:0000259" key="12">
    <source>
        <dbReference type="SMART" id="SM01144"/>
    </source>
</evidence>
<evidence type="ECO:0000256" key="3">
    <source>
        <dbReference type="ARBA" id="ARBA00022679"/>
    </source>
</evidence>
<keyword evidence="14" id="KW-1185">Reference proteome</keyword>
<dbReference type="EC" id="2.5.1.25" evidence="2"/>
<evidence type="ECO:0000256" key="8">
    <source>
        <dbReference type="ARBA" id="ARBA00038290"/>
    </source>
</evidence>
<dbReference type="Pfam" id="PF03942">
    <property type="entry name" value="DTW"/>
    <property type="match status" value="1"/>
</dbReference>
<evidence type="ECO:0000256" key="1">
    <source>
        <dbReference type="ARBA" id="ARBA00004123"/>
    </source>
</evidence>
<dbReference type="GO" id="GO:0006400">
    <property type="term" value="P:tRNA modification"/>
    <property type="evidence" value="ECO:0007669"/>
    <property type="project" value="TreeGrafter"/>
</dbReference>
<dbReference type="AlphaFoldDB" id="A0A3S3Q8V6"/>
<keyword evidence="3" id="KW-0808">Transferase</keyword>
<keyword evidence="5" id="KW-0819">tRNA processing</keyword>
<protein>
    <recommendedName>
        <fullName evidence="9">tRNA-uridine aminocarboxypropyltransferase 1</fullName>
        <ecNumber evidence="2">2.5.1.25</ecNumber>
    </recommendedName>
    <alternativeName>
        <fullName evidence="10">DTW domain-containing protein 1</fullName>
    </alternativeName>
</protein>
<dbReference type="PANTHER" id="PTHR15627:SF8">
    <property type="entry name" value="TRNA-URIDINE AMINOCARBOXYPROPYLTRANSFERASE 1"/>
    <property type="match status" value="1"/>
</dbReference>
<dbReference type="SMART" id="SM01144">
    <property type="entry name" value="DTW"/>
    <property type="match status" value="1"/>
</dbReference>
<feature type="domain" description="DTW" evidence="12">
    <location>
        <begin position="54"/>
        <end position="249"/>
    </location>
</feature>
<evidence type="ECO:0000256" key="4">
    <source>
        <dbReference type="ARBA" id="ARBA00022691"/>
    </source>
</evidence>
<evidence type="ECO:0000256" key="9">
    <source>
        <dbReference type="ARBA" id="ARBA00039242"/>
    </source>
</evidence>
<organism evidence="13 14">
    <name type="scientific">Dinothrombium tinctorium</name>
    <dbReference type="NCBI Taxonomy" id="1965070"/>
    <lineage>
        <taxon>Eukaryota</taxon>
        <taxon>Metazoa</taxon>
        <taxon>Ecdysozoa</taxon>
        <taxon>Arthropoda</taxon>
        <taxon>Chelicerata</taxon>
        <taxon>Arachnida</taxon>
        <taxon>Acari</taxon>
        <taxon>Acariformes</taxon>
        <taxon>Trombidiformes</taxon>
        <taxon>Prostigmata</taxon>
        <taxon>Anystina</taxon>
        <taxon>Parasitengona</taxon>
        <taxon>Trombidioidea</taxon>
        <taxon>Trombidiidae</taxon>
        <taxon>Dinothrombium</taxon>
    </lineage>
</organism>
<reference evidence="13 14" key="1">
    <citation type="journal article" date="2018" name="Gigascience">
        <title>Genomes of trombidid mites reveal novel predicted allergens and laterally-transferred genes associated with secondary metabolism.</title>
        <authorList>
            <person name="Dong X."/>
            <person name="Chaisiri K."/>
            <person name="Xia D."/>
            <person name="Armstrong S.D."/>
            <person name="Fang Y."/>
            <person name="Donnelly M.J."/>
            <person name="Kadowaki T."/>
            <person name="McGarry J.W."/>
            <person name="Darby A.C."/>
            <person name="Makepeace B.L."/>
        </authorList>
    </citation>
    <scope>NUCLEOTIDE SEQUENCE [LARGE SCALE GENOMIC DNA]</scope>
    <source>
        <strain evidence="13">UoL-WK</strain>
    </source>
</reference>
<dbReference type="STRING" id="1965070.A0A3S3Q8V6"/>
<dbReference type="PANTHER" id="PTHR15627">
    <property type="entry name" value="NATURAL KILLER CELL-SPECIFIC ANTIGEN KLIP1"/>
    <property type="match status" value="1"/>
</dbReference>